<evidence type="ECO:0000256" key="1">
    <source>
        <dbReference type="ARBA" id="ARBA00022475"/>
    </source>
</evidence>
<dbReference type="EC" id="3.6.1.54" evidence="8"/>
<dbReference type="Gene3D" id="3.60.21.10">
    <property type="match status" value="2"/>
</dbReference>
<feature type="signal peptide" evidence="6">
    <location>
        <begin position="1"/>
        <end position="24"/>
    </location>
</feature>
<feature type="domain" description="Calcineurin-like phosphoesterase" evidence="7">
    <location>
        <begin position="47"/>
        <end position="188"/>
    </location>
</feature>
<dbReference type="EMBL" id="LKEU01000037">
    <property type="protein sequence ID" value="OFV69769.1"/>
    <property type="molecule type" value="Genomic_DNA"/>
</dbReference>
<keyword evidence="4" id="KW-0472">Membrane</keyword>
<dbReference type="RefSeq" id="WP_070372165.1">
    <property type="nucleotide sequence ID" value="NZ_CABIIK010000007.1"/>
</dbReference>
<dbReference type="GO" id="GO:0008758">
    <property type="term" value="F:UDP-2,3-diacylglucosamine hydrolase activity"/>
    <property type="evidence" value="ECO:0007669"/>
    <property type="project" value="TreeGrafter"/>
</dbReference>
<reference evidence="9" key="2">
    <citation type="submission" date="2021-11" db="EMBL/GenBank/DDBJ databases">
        <title>Isoprene-degrading acetogen.</title>
        <authorList>
            <person name="Yang Y."/>
            <person name="Jin H."/>
            <person name="Yan J."/>
        </authorList>
    </citation>
    <scope>NUCLEOTIDE SEQUENCE</scope>
    <source>
        <strain evidence="9">Berkeley</strain>
    </source>
</reference>
<keyword evidence="8" id="KW-0378">Hydrolase</keyword>
<dbReference type="Proteomes" id="UP000176244">
    <property type="component" value="Unassembled WGS sequence"/>
</dbReference>
<dbReference type="InterPro" id="IPR029052">
    <property type="entry name" value="Metallo-depent_PP-like"/>
</dbReference>
<keyword evidence="3" id="KW-0479">Metal-binding</keyword>
<dbReference type="STRING" id="52694.ACWI_29070"/>
<proteinExistence type="predicted"/>
<evidence type="ECO:0000256" key="4">
    <source>
        <dbReference type="ARBA" id="ARBA00023136"/>
    </source>
</evidence>
<dbReference type="AlphaFoldDB" id="A0A1F2PED7"/>
<dbReference type="InterPro" id="IPR004843">
    <property type="entry name" value="Calcineurin-like_PHP"/>
</dbReference>
<evidence type="ECO:0000259" key="7">
    <source>
        <dbReference type="Pfam" id="PF00149"/>
    </source>
</evidence>
<evidence type="ECO:0000313" key="9">
    <source>
        <dbReference type="EMBL" id="UYO64142.1"/>
    </source>
</evidence>
<keyword evidence="11" id="KW-1185">Reference proteome</keyword>
<evidence type="ECO:0000313" key="11">
    <source>
        <dbReference type="Proteomes" id="UP001163550"/>
    </source>
</evidence>
<dbReference type="EMBL" id="CP087994">
    <property type="protein sequence ID" value="UYO64142.1"/>
    <property type="molecule type" value="Genomic_DNA"/>
</dbReference>
<sequence>MKSLKSGLLLSLVPVLIVSLAACAAKPTNQADSLPLWENDAAHTASRVVVISDLHLGIDDSFSETTKNKAALVSFLGQLNSSEIDELVIDGDLFDQWFVPVSYTGPTELKAFFKKVAENNAEIVAALETLIKSGVTVTYVPGNHDLLLTDELLAELIPGIKQIRDVAGLGTYRTGARSEIVIEHGHRYNTFCAPDTLSNKEFTGSYPSILPPGYFFTRVAATSVAEGKSAPQLTLPEVAKPASDNIDQLGAYAYYQTWAGTIETFPINAGFTEPVINLDVDGYNDSFALSDLLPTLQADGTISAALYANVQRRWDALQDANGVAVKLPYAEATARAQDPTFCDEQAVTQYFNVDPTVDIVVFGHTHVPVYNTFSQGYNREKTYVNSGTWIDKNLLGADMTFVVIESGQDTSAVRLMQYAADGTITDISQP</sequence>
<gene>
    <name evidence="8" type="primary">lpxH</name>
    <name evidence="8" type="ORF">ACWI_29070</name>
    <name evidence="9" type="ORF">LNN31_06930</name>
</gene>
<dbReference type="GO" id="GO:0046872">
    <property type="term" value="F:metal ion binding"/>
    <property type="evidence" value="ECO:0007669"/>
    <property type="project" value="UniProtKB-KW"/>
</dbReference>
<protein>
    <submittedName>
        <fullName evidence="9">Metallophosphoesterase</fullName>
    </submittedName>
    <submittedName>
        <fullName evidence="8">UDP-2,3-diacylglucosamine hydrolase</fullName>
        <ecNumber evidence="8">3.6.1.54</ecNumber>
    </submittedName>
</protein>
<dbReference type="GO" id="GO:0009245">
    <property type="term" value="P:lipid A biosynthetic process"/>
    <property type="evidence" value="ECO:0007669"/>
    <property type="project" value="TreeGrafter"/>
</dbReference>
<dbReference type="InterPro" id="IPR043461">
    <property type="entry name" value="LpxH-like"/>
</dbReference>
<keyword evidence="6" id="KW-0732">Signal</keyword>
<accession>A0A1F2PED7</accession>
<reference evidence="8 10" key="1">
    <citation type="submission" date="2015-09" db="EMBL/GenBank/DDBJ databases">
        <title>Genome sequence of Acetobacterium wieringae DSM 1911.</title>
        <authorList>
            <person name="Poehlein A."/>
            <person name="Bengelsdorf F.R."/>
            <person name="Schiel-Bengelsdorf B."/>
            <person name="Duerre P."/>
            <person name="Daniel R."/>
        </authorList>
    </citation>
    <scope>NUCLEOTIDE SEQUENCE [LARGE SCALE GENOMIC DNA]</scope>
    <source>
        <strain evidence="8 10">DSM 1911</strain>
    </source>
</reference>
<dbReference type="Pfam" id="PF00149">
    <property type="entry name" value="Metallophos"/>
    <property type="match status" value="1"/>
</dbReference>
<evidence type="ECO:0000313" key="8">
    <source>
        <dbReference type="EMBL" id="OFV69769.1"/>
    </source>
</evidence>
<dbReference type="PROSITE" id="PS51257">
    <property type="entry name" value="PROKAR_LIPOPROTEIN"/>
    <property type="match status" value="1"/>
</dbReference>
<evidence type="ECO:0000256" key="2">
    <source>
        <dbReference type="ARBA" id="ARBA00022519"/>
    </source>
</evidence>
<dbReference type="PANTHER" id="PTHR34990">
    <property type="entry name" value="UDP-2,3-DIACYLGLUCOSAMINE HYDROLASE-RELATED"/>
    <property type="match status" value="1"/>
</dbReference>
<feature type="chain" id="PRO_5039361232" evidence="6">
    <location>
        <begin position="25"/>
        <end position="430"/>
    </location>
</feature>
<dbReference type="SUPFAM" id="SSF56300">
    <property type="entry name" value="Metallo-dependent phosphatases"/>
    <property type="match status" value="1"/>
</dbReference>
<organism evidence="8 10">
    <name type="scientific">Acetobacterium wieringae</name>
    <dbReference type="NCBI Taxonomy" id="52694"/>
    <lineage>
        <taxon>Bacteria</taxon>
        <taxon>Bacillati</taxon>
        <taxon>Bacillota</taxon>
        <taxon>Clostridia</taxon>
        <taxon>Eubacteriales</taxon>
        <taxon>Eubacteriaceae</taxon>
        <taxon>Acetobacterium</taxon>
    </lineage>
</organism>
<name>A0A1F2PED7_9FIRM</name>
<dbReference type="OrthoDB" id="932843at2"/>
<evidence type="ECO:0000256" key="3">
    <source>
        <dbReference type="ARBA" id="ARBA00022723"/>
    </source>
</evidence>
<evidence type="ECO:0000313" key="10">
    <source>
        <dbReference type="Proteomes" id="UP000176244"/>
    </source>
</evidence>
<evidence type="ECO:0000256" key="5">
    <source>
        <dbReference type="ARBA" id="ARBA00023211"/>
    </source>
</evidence>
<keyword evidence="5" id="KW-0464">Manganese</keyword>
<keyword evidence="1" id="KW-1003">Cell membrane</keyword>
<evidence type="ECO:0000256" key="6">
    <source>
        <dbReference type="SAM" id="SignalP"/>
    </source>
</evidence>
<keyword evidence="2" id="KW-0997">Cell inner membrane</keyword>
<dbReference type="GO" id="GO:0016020">
    <property type="term" value="C:membrane"/>
    <property type="evidence" value="ECO:0007669"/>
    <property type="project" value="GOC"/>
</dbReference>
<dbReference type="Proteomes" id="UP001163550">
    <property type="component" value="Chromosome"/>
</dbReference>